<evidence type="ECO:0000256" key="7">
    <source>
        <dbReference type="ARBA" id="ARBA00041812"/>
    </source>
</evidence>
<evidence type="ECO:0000256" key="16">
    <source>
        <dbReference type="ARBA" id="ARBA00048393"/>
    </source>
</evidence>
<dbReference type="OrthoDB" id="37659at2759"/>
<keyword evidence="2" id="KW-0644">Prostaglandin metabolism</keyword>
<evidence type="ECO:0000256" key="21">
    <source>
        <dbReference type="ARBA" id="ARBA00049151"/>
    </source>
</evidence>
<keyword evidence="3" id="KW-0560">Oxidoreductase</keyword>
<comment type="catalytic activity">
    <reaction evidence="21">
        <text>(15S)-hydroxy-(5Z,8Z,11Z,13E)-eicosatetraenoate + NAD(+) = 15-oxo-(5Z,8Z,11Z,13E)-eicosatetraenoate + NADH + H(+)</text>
        <dbReference type="Rhea" id="RHEA:23260"/>
        <dbReference type="ChEBI" id="CHEBI:15378"/>
        <dbReference type="ChEBI" id="CHEBI:57409"/>
        <dbReference type="ChEBI" id="CHEBI:57410"/>
        <dbReference type="ChEBI" id="CHEBI:57540"/>
        <dbReference type="ChEBI" id="CHEBI:57945"/>
        <dbReference type="EC" id="1.1.1.232"/>
    </reaction>
    <physiologicalReaction direction="left-to-right" evidence="21">
        <dbReference type="Rhea" id="RHEA:23261"/>
    </physiologicalReaction>
</comment>
<evidence type="ECO:0000256" key="23">
    <source>
        <dbReference type="RuleBase" id="RU000363"/>
    </source>
</evidence>
<dbReference type="EC" id="1.1.1.141" evidence="4"/>
<keyword evidence="2" id="KW-0276">Fatty acid metabolism</keyword>
<evidence type="ECO:0000256" key="11">
    <source>
        <dbReference type="ARBA" id="ARBA00047672"/>
    </source>
</evidence>
<dbReference type="Pfam" id="PF00106">
    <property type="entry name" value="adh_short"/>
    <property type="match status" value="1"/>
</dbReference>
<comment type="catalytic activity">
    <reaction evidence="16">
        <text>resolvin D2 + NAD(+) = 7-oxoresolvin D2 + NADH + H(+)</text>
        <dbReference type="Rhea" id="RHEA:53584"/>
        <dbReference type="ChEBI" id="CHEBI:15378"/>
        <dbReference type="ChEBI" id="CHEBI:57540"/>
        <dbReference type="ChEBI" id="CHEBI:57945"/>
        <dbReference type="ChEBI" id="CHEBI:133367"/>
        <dbReference type="ChEBI" id="CHEBI:137497"/>
    </reaction>
    <physiologicalReaction direction="left-to-right" evidence="16">
        <dbReference type="Rhea" id="RHEA:53585"/>
    </physiologicalReaction>
</comment>
<comment type="function">
    <text evidence="9">Catalyzes the NAD-dependent dehydrogenation (oxidation) of a broad array of hydroxylated polyunsaturated fatty acids (mainly eicosanoids and docosanoids, including prostaglandins, lipoxins and resolvins), yielding their corresponding keto (oxo) metabolites. Decreases the levels of the pro-proliferative prostaglandins such as prostaglandin E2 (whose activity is increased in cancer because of an increase in the expression of cyclooxygenase 2) and generates oxo-fatty acid products that can profoundly influence cell function by abrogating pro-inflammatory cytokine expression. Converts resolvins E1, D1 and D2 to their oxo products, which represents a mode of resolvin inactivation. Resolvin E1 plays important roles during the resolution phase of acute inflammation, while resolvins D1 and D2 have a unique role in obesity-induced adipose inflammation.</text>
</comment>
<comment type="catalytic activity">
    <reaction evidence="15">
        <text>resolvin D1 + NAD(+) = 17-oxoresolvin D1 + NADH + H(+)</text>
        <dbReference type="Rhea" id="RHEA:50128"/>
        <dbReference type="ChEBI" id="CHEBI:15378"/>
        <dbReference type="ChEBI" id="CHEBI:57540"/>
        <dbReference type="ChEBI" id="CHEBI:57945"/>
        <dbReference type="ChEBI" id="CHEBI:132079"/>
        <dbReference type="ChEBI" id="CHEBI:132081"/>
    </reaction>
    <physiologicalReaction direction="left-to-right" evidence="15">
        <dbReference type="Rhea" id="RHEA:50129"/>
    </physiologicalReaction>
</comment>
<evidence type="ECO:0000313" key="24">
    <source>
        <dbReference type="EMBL" id="GCC25834.1"/>
    </source>
</evidence>
<evidence type="ECO:0000256" key="6">
    <source>
        <dbReference type="ARBA" id="ARBA00040276"/>
    </source>
</evidence>
<dbReference type="GO" id="GO:0016404">
    <property type="term" value="F:15-hydroxyprostaglandin dehydrogenase (NAD+) activity"/>
    <property type="evidence" value="ECO:0007669"/>
    <property type="project" value="UniProtKB-EC"/>
</dbReference>
<dbReference type="CDD" id="cd05323">
    <property type="entry name" value="ADH_SDR_c_like"/>
    <property type="match status" value="1"/>
</dbReference>
<evidence type="ECO:0000256" key="12">
    <source>
        <dbReference type="ARBA" id="ARBA00048008"/>
    </source>
</evidence>
<dbReference type="InterPro" id="IPR036291">
    <property type="entry name" value="NAD(P)-bd_dom_sf"/>
</dbReference>
<evidence type="ECO:0000256" key="9">
    <source>
        <dbReference type="ARBA" id="ARBA00045705"/>
    </source>
</evidence>
<protein>
    <recommendedName>
        <fullName evidence="6">15-hydroxyprostaglandin dehydrogenase [NAD(+)]</fullName>
        <ecNumber evidence="4">1.1.1.141</ecNumber>
        <ecNumber evidence="5">1.1.1.232</ecNumber>
    </recommendedName>
    <alternativeName>
        <fullName evidence="8">Eicosanoid/docosanoid dehydrogenase [NAD(+)]</fullName>
    </alternativeName>
    <alternativeName>
        <fullName evidence="7">Prostaglandin dehydrogenase 1</fullName>
    </alternativeName>
</protein>
<dbReference type="InterPro" id="IPR020904">
    <property type="entry name" value="Sc_DH/Rdtase_CS"/>
</dbReference>
<keyword evidence="2" id="KW-0443">Lipid metabolism</keyword>
<dbReference type="SUPFAM" id="SSF51735">
    <property type="entry name" value="NAD(P)-binding Rossmann-fold domains"/>
    <property type="match status" value="1"/>
</dbReference>
<dbReference type="PRINTS" id="PR00081">
    <property type="entry name" value="GDHRDH"/>
</dbReference>
<dbReference type="PRINTS" id="PR00080">
    <property type="entry name" value="SDRFAMILY"/>
</dbReference>
<dbReference type="GO" id="GO:0047034">
    <property type="term" value="F:15-hydroxyicosatetraenoate dehydrogenase activity"/>
    <property type="evidence" value="ECO:0007669"/>
    <property type="project" value="UniProtKB-EC"/>
</dbReference>
<evidence type="ECO:0000256" key="3">
    <source>
        <dbReference type="ARBA" id="ARBA00023002"/>
    </source>
</evidence>
<sequence length="266" mass="28749">MDLTGKVALVTGAAQGIGRSFSEALLRHGAKVALLDLNMSAGEACKKALDGEFDAASSLFIACDVGAEEELKCAFKKTIELFGSLDIVCNNAGINNEHNWEQTINVNLTSMIRGTYLALDYMSKENGGKGGVIVNMASLAGIFPAAHGPVYTATKHGVVGFTRAIAATSKLLDYGVRINTICPAFVDTPLLNSVNQEQMMGRYYIFKDTVKKLIQHYGILDPSLIVQGLMKILQEEELNGAVMKITKSKGIHFEIYETALIQPEVK</sequence>
<evidence type="ECO:0000256" key="15">
    <source>
        <dbReference type="ARBA" id="ARBA00048170"/>
    </source>
</evidence>
<evidence type="ECO:0000256" key="8">
    <source>
        <dbReference type="ARBA" id="ARBA00042026"/>
    </source>
</evidence>
<comment type="catalytic activity">
    <reaction evidence="17">
        <text>lipoxin A4 + NAD(+) = 15-oxo-(5S,6R)-dihydroxy-(7E,9E,11Z,13E)-eicosatetraenoate + NADH + H(+)</text>
        <dbReference type="Rhea" id="RHEA:41572"/>
        <dbReference type="ChEBI" id="CHEBI:15378"/>
        <dbReference type="ChEBI" id="CHEBI:57540"/>
        <dbReference type="ChEBI" id="CHEBI:57945"/>
        <dbReference type="ChEBI" id="CHEBI:67026"/>
        <dbReference type="ChEBI" id="CHEBI:78311"/>
    </reaction>
    <physiologicalReaction direction="left-to-right" evidence="17">
        <dbReference type="Rhea" id="RHEA:41573"/>
    </physiologicalReaction>
</comment>
<dbReference type="Gene3D" id="3.40.50.720">
    <property type="entry name" value="NAD(P)-binding Rossmann-like Domain"/>
    <property type="match status" value="1"/>
</dbReference>
<comment type="catalytic activity">
    <reaction evidence="12">
        <text>14-hydroxy-(4Z,7Z,10Z,12E,16Z,19Z)-docosahexaenoate + NAD(+) = 14-oxo-(4Z,7Z,10Z,12E,16Z,19Z)-docosahexaenoate + NADH + H(+)</text>
        <dbReference type="Rhea" id="RHEA:48952"/>
        <dbReference type="ChEBI" id="CHEBI:15378"/>
        <dbReference type="ChEBI" id="CHEBI:57540"/>
        <dbReference type="ChEBI" id="CHEBI:57945"/>
        <dbReference type="ChEBI" id="CHEBI:90866"/>
        <dbReference type="ChEBI" id="CHEBI:90867"/>
    </reaction>
    <physiologicalReaction direction="left-to-right" evidence="12">
        <dbReference type="Rhea" id="RHEA:48953"/>
    </physiologicalReaction>
</comment>
<organism evidence="24 25">
    <name type="scientific">Chiloscyllium punctatum</name>
    <name type="common">Brownbanded bambooshark</name>
    <name type="synonym">Hemiscyllium punctatum</name>
    <dbReference type="NCBI Taxonomy" id="137246"/>
    <lineage>
        <taxon>Eukaryota</taxon>
        <taxon>Metazoa</taxon>
        <taxon>Chordata</taxon>
        <taxon>Craniata</taxon>
        <taxon>Vertebrata</taxon>
        <taxon>Chondrichthyes</taxon>
        <taxon>Elasmobranchii</taxon>
        <taxon>Galeomorphii</taxon>
        <taxon>Galeoidea</taxon>
        <taxon>Orectolobiformes</taxon>
        <taxon>Hemiscylliidae</taxon>
        <taxon>Chiloscyllium</taxon>
    </lineage>
</organism>
<evidence type="ECO:0000256" key="4">
    <source>
        <dbReference type="ARBA" id="ARBA00038968"/>
    </source>
</evidence>
<gene>
    <name evidence="24" type="ORF">chiPu_0004245</name>
</gene>
<proteinExistence type="inferred from homology"/>
<dbReference type="PANTHER" id="PTHR44229:SF4">
    <property type="entry name" value="15-HYDROXYPROSTAGLANDIN DEHYDROGENASE [NAD(+)]"/>
    <property type="match status" value="1"/>
</dbReference>
<comment type="catalytic activity">
    <reaction evidence="13">
        <text>15-oxo-(5S,6R)-dihydroxy-(7E,9E,11Z)-eicosatrienoate + NADH + H(+) = (5S,6R,15S)-trihydroxy-(7E,9E,11Z)-eicosatrienoate + NAD(+)</text>
        <dbReference type="Rhea" id="RHEA:41596"/>
        <dbReference type="ChEBI" id="CHEBI:15378"/>
        <dbReference type="ChEBI" id="CHEBI:57540"/>
        <dbReference type="ChEBI" id="CHEBI:57945"/>
        <dbReference type="ChEBI" id="CHEBI:78325"/>
        <dbReference type="ChEBI" id="CHEBI:78329"/>
    </reaction>
    <physiologicalReaction direction="left-to-right" evidence="13">
        <dbReference type="Rhea" id="RHEA:41597"/>
    </physiologicalReaction>
</comment>
<comment type="catalytic activity">
    <reaction evidence="20">
        <text>resolvin D2 + NAD(+) = 16-oxoresolvin D2 + NADH + H(+)</text>
        <dbReference type="Rhea" id="RHEA:53588"/>
        <dbReference type="ChEBI" id="CHEBI:15378"/>
        <dbReference type="ChEBI" id="CHEBI:57540"/>
        <dbReference type="ChEBI" id="CHEBI:57945"/>
        <dbReference type="ChEBI" id="CHEBI:133367"/>
        <dbReference type="ChEBI" id="CHEBI:137498"/>
    </reaction>
    <physiologicalReaction direction="left-to-right" evidence="20">
        <dbReference type="Rhea" id="RHEA:53589"/>
    </physiologicalReaction>
</comment>
<evidence type="ECO:0000256" key="22">
    <source>
        <dbReference type="ARBA" id="ARBA00049188"/>
    </source>
</evidence>
<dbReference type="STRING" id="137246.A0A401S616"/>
<evidence type="ECO:0000256" key="13">
    <source>
        <dbReference type="ARBA" id="ARBA00048140"/>
    </source>
</evidence>
<evidence type="ECO:0000256" key="5">
    <source>
        <dbReference type="ARBA" id="ARBA00039060"/>
    </source>
</evidence>
<evidence type="ECO:0000256" key="14">
    <source>
        <dbReference type="ARBA" id="ARBA00048144"/>
    </source>
</evidence>
<comment type="catalytic activity">
    <reaction evidence="18">
        <text>prostaglandin A1 + NAD(+) = 15-oxo-prostaglandin A1 + NADH + H(+)</text>
        <dbReference type="Rhea" id="RHEA:41263"/>
        <dbReference type="ChEBI" id="CHEBI:15378"/>
        <dbReference type="ChEBI" id="CHEBI:57398"/>
        <dbReference type="ChEBI" id="CHEBI:57540"/>
        <dbReference type="ChEBI" id="CHEBI:57945"/>
        <dbReference type="ChEBI" id="CHEBI:85072"/>
    </reaction>
    <physiologicalReaction direction="left-to-right" evidence="18">
        <dbReference type="Rhea" id="RHEA:41264"/>
    </physiologicalReaction>
</comment>
<evidence type="ECO:0000256" key="1">
    <source>
        <dbReference type="ARBA" id="ARBA00006484"/>
    </source>
</evidence>
<dbReference type="GO" id="GO:0005737">
    <property type="term" value="C:cytoplasm"/>
    <property type="evidence" value="ECO:0007669"/>
    <property type="project" value="TreeGrafter"/>
</dbReference>
<comment type="catalytic activity">
    <reaction evidence="22">
        <text>resolvin E1 + NAD(+) = 18-oxo-resolvin E1 + NADH + H(+)</text>
        <dbReference type="Rhea" id="RHEA:49244"/>
        <dbReference type="ChEBI" id="CHEBI:15378"/>
        <dbReference type="ChEBI" id="CHEBI:57540"/>
        <dbReference type="ChEBI" id="CHEBI:57945"/>
        <dbReference type="ChEBI" id="CHEBI:91000"/>
        <dbReference type="ChEBI" id="CHEBI:91001"/>
    </reaction>
    <physiologicalReaction direction="left-to-right" evidence="22">
        <dbReference type="Rhea" id="RHEA:49245"/>
    </physiologicalReaction>
</comment>
<keyword evidence="25" id="KW-1185">Reference proteome</keyword>
<accession>A0A401S616</accession>
<evidence type="ECO:0000256" key="17">
    <source>
        <dbReference type="ARBA" id="ARBA00048535"/>
    </source>
</evidence>
<evidence type="ECO:0000313" key="25">
    <source>
        <dbReference type="Proteomes" id="UP000287033"/>
    </source>
</evidence>
<evidence type="ECO:0000256" key="20">
    <source>
        <dbReference type="ARBA" id="ARBA00048921"/>
    </source>
</evidence>
<dbReference type="Proteomes" id="UP000287033">
    <property type="component" value="Unassembled WGS sequence"/>
</dbReference>
<name>A0A401S616_CHIPU</name>
<reference evidence="24 25" key="1">
    <citation type="journal article" date="2018" name="Nat. Ecol. Evol.">
        <title>Shark genomes provide insights into elasmobranch evolution and the origin of vertebrates.</title>
        <authorList>
            <person name="Hara Y"/>
            <person name="Yamaguchi K"/>
            <person name="Onimaru K"/>
            <person name="Kadota M"/>
            <person name="Koyanagi M"/>
            <person name="Keeley SD"/>
            <person name="Tatsumi K"/>
            <person name="Tanaka K"/>
            <person name="Motone F"/>
            <person name="Kageyama Y"/>
            <person name="Nozu R"/>
            <person name="Adachi N"/>
            <person name="Nishimura O"/>
            <person name="Nakagawa R"/>
            <person name="Tanegashima C"/>
            <person name="Kiyatake I"/>
            <person name="Matsumoto R"/>
            <person name="Murakumo K"/>
            <person name="Nishida K"/>
            <person name="Terakita A"/>
            <person name="Kuratani S"/>
            <person name="Sato K"/>
            <person name="Hyodo S Kuraku.S."/>
        </authorList>
    </citation>
    <scope>NUCLEOTIDE SEQUENCE [LARGE SCALE GENOMIC DNA]</scope>
</reference>
<comment type="catalytic activity">
    <reaction evidence="10">
        <text>prostaglandin E1 + NAD(+) = 15-oxoprostaglandin E1 + NADH + H(+)</text>
        <dbReference type="Rhea" id="RHEA:16477"/>
        <dbReference type="ChEBI" id="CHEBI:15378"/>
        <dbReference type="ChEBI" id="CHEBI:57397"/>
        <dbReference type="ChEBI" id="CHEBI:57401"/>
        <dbReference type="ChEBI" id="CHEBI:57540"/>
        <dbReference type="ChEBI" id="CHEBI:57945"/>
    </reaction>
    <physiologicalReaction direction="left-to-right" evidence="10">
        <dbReference type="Rhea" id="RHEA:16478"/>
    </physiologicalReaction>
</comment>
<dbReference type="AlphaFoldDB" id="A0A401S616"/>
<dbReference type="EC" id="1.1.1.232" evidence="5"/>
<comment type="similarity">
    <text evidence="1 23">Belongs to the short-chain dehydrogenases/reductases (SDR) family.</text>
</comment>
<dbReference type="PANTHER" id="PTHR44229">
    <property type="entry name" value="15-HYDROXYPROSTAGLANDIN DEHYDROGENASE [NAD(+)]"/>
    <property type="match status" value="1"/>
</dbReference>
<dbReference type="OMA" id="RSHVICP"/>
<comment type="catalytic activity">
    <reaction evidence="19">
        <text>prostaglandin E2 + NAD(+) = 15-oxoprostaglandin E2 + NADH + H(+)</text>
        <dbReference type="Rhea" id="RHEA:11876"/>
        <dbReference type="ChEBI" id="CHEBI:15378"/>
        <dbReference type="ChEBI" id="CHEBI:57400"/>
        <dbReference type="ChEBI" id="CHEBI:57540"/>
        <dbReference type="ChEBI" id="CHEBI:57945"/>
        <dbReference type="ChEBI" id="CHEBI:606564"/>
        <dbReference type="EC" id="1.1.1.141"/>
    </reaction>
    <physiologicalReaction direction="left-to-right" evidence="19">
        <dbReference type="Rhea" id="RHEA:11877"/>
    </physiologicalReaction>
</comment>
<comment type="caution">
    <text evidence="24">The sequence shown here is derived from an EMBL/GenBank/DDBJ whole genome shotgun (WGS) entry which is preliminary data.</text>
</comment>
<evidence type="ECO:0000256" key="18">
    <source>
        <dbReference type="ARBA" id="ARBA00048611"/>
    </source>
</evidence>
<dbReference type="FunFam" id="3.40.50.720:FF:000149">
    <property type="entry name" value="15-hydroxyprostaglandin dehydrogenase [NAD(+)]"/>
    <property type="match status" value="1"/>
</dbReference>
<dbReference type="PROSITE" id="PS00061">
    <property type="entry name" value="ADH_SHORT"/>
    <property type="match status" value="1"/>
</dbReference>
<dbReference type="EMBL" id="BEZZ01000100">
    <property type="protein sequence ID" value="GCC25834.1"/>
    <property type="molecule type" value="Genomic_DNA"/>
</dbReference>
<comment type="catalytic activity">
    <reaction evidence="11">
        <text>resolvin D1 + NAD(+) = 8-oxoresolvin D1 + NADH + H(+)</text>
        <dbReference type="Rhea" id="RHEA:50124"/>
        <dbReference type="ChEBI" id="CHEBI:15378"/>
        <dbReference type="ChEBI" id="CHEBI:57540"/>
        <dbReference type="ChEBI" id="CHEBI:57945"/>
        <dbReference type="ChEBI" id="CHEBI:132079"/>
        <dbReference type="ChEBI" id="CHEBI:132080"/>
    </reaction>
    <physiologicalReaction direction="left-to-right" evidence="11">
        <dbReference type="Rhea" id="RHEA:50125"/>
    </physiologicalReaction>
</comment>
<evidence type="ECO:0000256" key="2">
    <source>
        <dbReference type="ARBA" id="ARBA00022501"/>
    </source>
</evidence>
<dbReference type="GO" id="GO:0006693">
    <property type="term" value="P:prostaglandin metabolic process"/>
    <property type="evidence" value="ECO:0007669"/>
    <property type="project" value="UniProtKB-KW"/>
</dbReference>
<dbReference type="InterPro" id="IPR002347">
    <property type="entry name" value="SDR_fam"/>
</dbReference>
<evidence type="ECO:0000256" key="10">
    <source>
        <dbReference type="ARBA" id="ARBA00047325"/>
    </source>
</evidence>
<comment type="catalytic activity">
    <reaction evidence="14">
        <text>(11R)-hydroxy-(5Z,8Z,12E,14Z)-eicosatetraenoate + NAD(+) = 11-oxo-(5Z,8Z,12E,14Z)-eicosatetraenoate + NADH + H(+)</text>
        <dbReference type="Rhea" id="RHEA:48640"/>
        <dbReference type="ChEBI" id="CHEBI:15378"/>
        <dbReference type="ChEBI" id="CHEBI:57540"/>
        <dbReference type="ChEBI" id="CHEBI:57945"/>
        <dbReference type="ChEBI" id="CHEBI:78836"/>
        <dbReference type="ChEBI" id="CHEBI:90697"/>
    </reaction>
    <physiologicalReaction direction="left-to-right" evidence="14">
        <dbReference type="Rhea" id="RHEA:48641"/>
    </physiologicalReaction>
</comment>
<evidence type="ECO:0000256" key="19">
    <source>
        <dbReference type="ARBA" id="ARBA00048739"/>
    </source>
</evidence>